<proteinExistence type="predicted"/>
<organism evidence="2 3">
    <name type="scientific">Sistotremastrum niveocremeum HHB9708</name>
    <dbReference type="NCBI Taxonomy" id="1314777"/>
    <lineage>
        <taxon>Eukaryota</taxon>
        <taxon>Fungi</taxon>
        <taxon>Dikarya</taxon>
        <taxon>Basidiomycota</taxon>
        <taxon>Agaricomycotina</taxon>
        <taxon>Agaricomycetes</taxon>
        <taxon>Sistotremastrales</taxon>
        <taxon>Sistotremastraceae</taxon>
        <taxon>Sertulicium</taxon>
        <taxon>Sertulicium niveocremeum</taxon>
    </lineage>
</organism>
<protein>
    <recommendedName>
        <fullName evidence="4">Fungal pheromone STE3G-protein-coupled receptor</fullName>
    </recommendedName>
</protein>
<feature type="transmembrane region" description="Helical" evidence="1">
    <location>
        <begin position="56"/>
        <end position="76"/>
    </location>
</feature>
<evidence type="ECO:0000313" key="3">
    <source>
        <dbReference type="Proteomes" id="UP000076722"/>
    </source>
</evidence>
<feature type="transmembrane region" description="Helical" evidence="1">
    <location>
        <begin position="248"/>
        <end position="268"/>
    </location>
</feature>
<gene>
    <name evidence="2" type="ORF">SISNIDRAFT_459399</name>
</gene>
<dbReference type="STRING" id="1314777.A0A164PJ42"/>
<evidence type="ECO:0000313" key="2">
    <source>
        <dbReference type="EMBL" id="KZS88779.1"/>
    </source>
</evidence>
<feature type="transmembrane region" description="Helical" evidence="1">
    <location>
        <begin position="23"/>
        <end position="44"/>
    </location>
</feature>
<feature type="transmembrane region" description="Helical" evidence="1">
    <location>
        <begin position="123"/>
        <end position="145"/>
    </location>
</feature>
<dbReference type="AlphaFoldDB" id="A0A164PJ42"/>
<reference evidence="2 3" key="1">
    <citation type="journal article" date="2016" name="Mol. Biol. Evol.">
        <title>Comparative Genomics of Early-Diverging Mushroom-Forming Fungi Provides Insights into the Origins of Lignocellulose Decay Capabilities.</title>
        <authorList>
            <person name="Nagy L.G."/>
            <person name="Riley R."/>
            <person name="Tritt A."/>
            <person name="Adam C."/>
            <person name="Daum C."/>
            <person name="Floudas D."/>
            <person name="Sun H."/>
            <person name="Yadav J.S."/>
            <person name="Pangilinan J."/>
            <person name="Larsson K.H."/>
            <person name="Matsuura K."/>
            <person name="Barry K."/>
            <person name="Labutti K."/>
            <person name="Kuo R."/>
            <person name="Ohm R.A."/>
            <person name="Bhattacharya S.S."/>
            <person name="Shirouzu T."/>
            <person name="Yoshinaga Y."/>
            <person name="Martin F.M."/>
            <person name="Grigoriev I.V."/>
            <person name="Hibbett D.S."/>
        </authorList>
    </citation>
    <scope>NUCLEOTIDE SEQUENCE [LARGE SCALE GENOMIC DNA]</scope>
    <source>
        <strain evidence="2 3">HHB9708</strain>
    </source>
</reference>
<keyword evidence="3" id="KW-1185">Reference proteome</keyword>
<feature type="transmembrane region" description="Helical" evidence="1">
    <location>
        <begin position="213"/>
        <end position="236"/>
    </location>
</feature>
<accession>A0A164PJ42</accession>
<dbReference type="EMBL" id="KV419433">
    <property type="protein sequence ID" value="KZS88779.1"/>
    <property type="molecule type" value="Genomic_DNA"/>
</dbReference>
<feature type="transmembrane region" description="Helical" evidence="1">
    <location>
        <begin position="157"/>
        <end position="180"/>
    </location>
</feature>
<name>A0A164PJ42_9AGAM</name>
<dbReference type="OrthoDB" id="2896404at2759"/>
<sequence>MEVIDPPDADGLWLGQHPRGTQLAWFSLLIVGQAGLAILLLTLLLAKSLSPRMPALYNFILLSFLGTPVYLILFYTGQYMNPSPPYTQCYVQAILKHGFDPAFTWQTVMRGPASPRHPVVRNWIMLSLPYFNFLLFAIPAAVIGTRFPGIVNRGGHSFFCTIANVKFIFAIGMLICQGNFVNLRTLLRANSRFPSAVGICYVVWKRRKATRSFGIPSIVGLSLLTRIFIFGIWEIIGLLLNSGAVKSSTLVATSFLAILPLSVFVTFASQKDILRLWYQFRESRSKETRDNHTKTKFKGKLRPATSLITNVNASR</sequence>
<dbReference type="Proteomes" id="UP000076722">
    <property type="component" value="Unassembled WGS sequence"/>
</dbReference>
<keyword evidence="1" id="KW-0812">Transmembrane</keyword>
<evidence type="ECO:0000256" key="1">
    <source>
        <dbReference type="SAM" id="Phobius"/>
    </source>
</evidence>
<keyword evidence="1" id="KW-0472">Membrane</keyword>
<evidence type="ECO:0008006" key="4">
    <source>
        <dbReference type="Google" id="ProtNLM"/>
    </source>
</evidence>
<keyword evidence="1" id="KW-1133">Transmembrane helix</keyword>